<protein>
    <submittedName>
        <fullName evidence="2">Uncharacterized conserved protein</fullName>
    </submittedName>
</protein>
<dbReference type="AlphaFoldDB" id="C0INV9"/>
<dbReference type="PROSITE" id="PS51725">
    <property type="entry name" value="ABM"/>
    <property type="match status" value="1"/>
</dbReference>
<dbReference type="GO" id="GO:0016491">
    <property type="term" value="F:oxidoreductase activity"/>
    <property type="evidence" value="ECO:0007669"/>
    <property type="project" value="TreeGrafter"/>
</dbReference>
<dbReference type="InterPro" id="IPR011008">
    <property type="entry name" value="Dimeric_a/b-barrel"/>
</dbReference>
<reference evidence="2" key="1">
    <citation type="journal article" date="2009" name="ISME J.">
        <title>Functional metagenomics reveals diverse beta-lactamases in a remote Alaskan soil.</title>
        <authorList>
            <person name="Allen H.K."/>
            <person name="Moe L.A."/>
            <person name="Rodbumrer J."/>
            <person name="Gaarder A."/>
            <person name="Handelsman J."/>
        </authorList>
    </citation>
    <scope>NUCLEOTIDE SEQUENCE</scope>
</reference>
<dbReference type="GO" id="GO:0005829">
    <property type="term" value="C:cytosol"/>
    <property type="evidence" value="ECO:0007669"/>
    <property type="project" value="TreeGrafter"/>
</dbReference>
<accession>C0INV9</accession>
<proteinExistence type="predicted"/>
<dbReference type="PANTHER" id="PTHR33336">
    <property type="entry name" value="QUINOL MONOOXYGENASE YGIN-RELATED"/>
    <property type="match status" value="1"/>
</dbReference>
<dbReference type="InterPro" id="IPR007138">
    <property type="entry name" value="ABM_dom"/>
</dbReference>
<dbReference type="EMBL" id="EU408358">
    <property type="protein sequence ID" value="ACN18088.1"/>
    <property type="molecule type" value="Genomic_DNA"/>
</dbReference>
<dbReference type="SUPFAM" id="SSF54909">
    <property type="entry name" value="Dimeric alpha+beta barrel"/>
    <property type="match status" value="1"/>
</dbReference>
<sequence length="112" mass="13026">MRPRASENNFILSMSKTPVYTFAKWRVKEGQLASVLDLLRELNSKSVAEEGNLLYKIHQSNSDVNTLVLYEGYRDESALTEHRESEHFQTLVIRKIIPLLEEREIVVTSQLY</sequence>
<name>C0INV9_9BACT</name>
<evidence type="ECO:0000313" key="2">
    <source>
        <dbReference type="EMBL" id="ACN18088.1"/>
    </source>
</evidence>
<organism evidence="2">
    <name type="scientific">uncultured bacterium BLR5</name>
    <dbReference type="NCBI Taxonomy" id="506522"/>
    <lineage>
        <taxon>Bacteria</taxon>
        <taxon>environmental samples</taxon>
    </lineage>
</organism>
<dbReference type="Gene3D" id="3.30.70.100">
    <property type="match status" value="1"/>
</dbReference>
<dbReference type="PANTHER" id="PTHR33336:SF3">
    <property type="entry name" value="ABM DOMAIN-CONTAINING PROTEIN"/>
    <property type="match status" value="1"/>
</dbReference>
<gene>
    <name evidence="2" type="ORF">AKSOIL_0032</name>
</gene>
<feature type="domain" description="ABM" evidence="1">
    <location>
        <begin position="19"/>
        <end position="108"/>
    </location>
</feature>
<dbReference type="InterPro" id="IPR050744">
    <property type="entry name" value="AI-2_Isomerase_LsrG"/>
</dbReference>
<evidence type="ECO:0000259" key="1">
    <source>
        <dbReference type="PROSITE" id="PS51725"/>
    </source>
</evidence>
<dbReference type="Pfam" id="PF03992">
    <property type="entry name" value="ABM"/>
    <property type="match status" value="1"/>
</dbReference>